<protein>
    <submittedName>
        <fullName evidence="2">Uncharacterized protein</fullName>
    </submittedName>
</protein>
<evidence type="ECO:0000313" key="2">
    <source>
        <dbReference type="EMBL" id="CAG6620394.1"/>
    </source>
</evidence>
<dbReference type="AlphaFoldDB" id="A0A8D8PZX3"/>
<reference evidence="2" key="1">
    <citation type="submission" date="2021-05" db="EMBL/GenBank/DDBJ databases">
        <authorList>
            <person name="Alioto T."/>
            <person name="Alioto T."/>
            <person name="Gomez Garrido J."/>
        </authorList>
    </citation>
    <scope>NUCLEOTIDE SEQUENCE</scope>
</reference>
<organism evidence="2">
    <name type="scientific">Cacopsylla melanoneura</name>
    <dbReference type="NCBI Taxonomy" id="428564"/>
    <lineage>
        <taxon>Eukaryota</taxon>
        <taxon>Metazoa</taxon>
        <taxon>Ecdysozoa</taxon>
        <taxon>Arthropoda</taxon>
        <taxon>Hexapoda</taxon>
        <taxon>Insecta</taxon>
        <taxon>Pterygota</taxon>
        <taxon>Neoptera</taxon>
        <taxon>Paraneoptera</taxon>
        <taxon>Hemiptera</taxon>
        <taxon>Sternorrhyncha</taxon>
        <taxon>Psylloidea</taxon>
        <taxon>Psyllidae</taxon>
        <taxon>Psyllinae</taxon>
        <taxon>Cacopsylla</taxon>
    </lineage>
</organism>
<accession>A0A8D8PZX3</accession>
<sequence>MDLPELRISHESSSSGVASPVTPLAVPDPEPVSPDMSSTAERFARHQCTLRKKPEKPALMRKPVITPGQQQHSPLILRHRFQARSTDGVGATTTTTTTTTSSCTTEQEIQTE</sequence>
<evidence type="ECO:0000256" key="1">
    <source>
        <dbReference type="SAM" id="MobiDB-lite"/>
    </source>
</evidence>
<name>A0A8D8PZX3_9HEMI</name>
<dbReference type="EMBL" id="HBUF01047625">
    <property type="protein sequence ID" value="CAG6620394.1"/>
    <property type="molecule type" value="Transcribed_RNA"/>
</dbReference>
<feature type="compositionally biased region" description="Basic and acidic residues" evidence="1">
    <location>
        <begin position="1"/>
        <end position="10"/>
    </location>
</feature>
<feature type="compositionally biased region" description="Low complexity" evidence="1">
    <location>
        <begin position="92"/>
        <end position="105"/>
    </location>
</feature>
<proteinExistence type="predicted"/>
<feature type="region of interest" description="Disordered" evidence="1">
    <location>
        <begin position="1"/>
        <end position="112"/>
    </location>
</feature>